<sequence>MVSFKRCKFHKERKDCMEENGLTLYKLMILFLIKKVDFPLSNSQISEFILDKGYTTYFKLQQAFHELEDEDMLRTELVRNASHYFLTEEGKEAIDMFEYQLSEPIRNDILTFLATKEYQLREETNLEADYFPAKRDEYTVRLRIKEKDSMLLEVNLNVVSRDQAIYICDHWRSNHSDIYAYLINRLLFQEQTHTEEKETDS</sequence>
<proteinExistence type="predicted"/>
<evidence type="ECO:0008006" key="3">
    <source>
        <dbReference type="Google" id="ProtNLM"/>
    </source>
</evidence>
<evidence type="ECO:0000313" key="1">
    <source>
        <dbReference type="EMBL" id="QCP34655.1"/>
    </source>
</evidence>
<accession>A0A4P8ID40</accession>
<evidence type="ECO:0000313" key="2">
    <source>
        <dbReference type="Proteomes" id="UP000298653"/>
    </source>
</evidence>
<dbReference type="EMBL" id="CP040058">
    <property type="protein sequence ID" value="QCP34655.1"/>
    <property type="molecule type" value="Genomic_DNA"/>
</dbReference>
<protein>
    <recommendedName>
        <fullName evidence="3">DUF4364 family protein</fullName>
    </recommendedName>
</protein>
<gene>
    <name evidence="1" type="ORF">AR1Y2_1201</name>
</gene>
<organism evidence="1 2">
    <name type="scientific">Anaerostipes rhamnosivorans</name>
    <dbReference type="NCBI Taxonomy" id="1229621"/>
    <lineage>
        <taxon>Bacteria</taxon>
        <taxon>Bacillati</taxon>
        <taxon>Bacillota</taxon>
        <taxon>Clostridia</taxon>
        <taxon>Lachnospirales</taxon>
        <taxon>Lachnospiraceae</taxon>
        <taxon>Anaerostipes</taxon>
    </lineage>
</organism>
<dbReference type="Pfam" id="PF14277">
    <property type="entry name" value="DUF4364"/>
    <property type="match status" value="1"/>
</dbReference>
<dbReference type="InterPro" id="IPR025374">
    <property type="entry name" value="DUF4364"/>
</dbReference>
<dbReference type="Proteomes" id="UP000298653">
    <property type="component" value="Chromosome"/>
</dbReference>
<keyword evidence="2" id="KW-1185">Reference proteome</keyword>
<dbReference type="SUPFAM" id="SSF46785">
    <property type="entry name" value="Winged helix' DNA-binding domain"/>
    <property type="match status" value="1"/>
</dbReference>
<reference evidence="1 2" key="1">
    <citation type="submission" date="2019-05" db="EMBL/GenBank/DDBJ databases">
        <title>Complete genome sequencing of Anaerostipes rhamnosivorans.</title>
        <authorList>
            <person name="Bui T.P.N."/>
            <person name="de Vos W.M."/>
        </authorList>
    </citation>
    <scope>NUCLEOTIDE SEQUENCE [LARGE SCALE GENOMIC DNA]</scope>
    <source>
        <strain evidence="1 2">1y2</strain>
    </source>
</reference>
<dbReference type="AlphaFoldDB" id="A0A4P8ID40"/>
<name>A0A4P8ID40_9FIRM</name>
<dbReference type="KEGG" id="arf:AR1Y2_1201"/>
<dbReference type="InterPro" id="IPR036390">
    <property type="entry name" value="WH_DNA-bd_sf"/>
</dbReference>